<comment type="caution">
    <text evidence="1">The sequence shown here is derived from an EMBL/GenBank/DDBJ whole genome shotgun (WGS) entry which is preliminary data.</text>
</comment>
<dbReference type="AlphaFoldDB" id="A0AA88CW63"/>
<evidence type="ECO:0000313" key="1">
    <source>
        <dbReference type="EMBL" id="GMN34150.1"/>
    </source>
</evidence>
<name>A0AA88CW63_FICCA</name>
<keyword evidence="2" id="KW-1185">Reference proteome</keyword>
<gene>
    <name evidence="1" type="ORF">TIFTF001_048319</name>
</gene>
<proteinExistence type="predicted"/>
<dbReference type="Proteomes" id="UP001187192">
    <property type="component" value="Unassembled WGS sequence"/>
</dbReference>
<protein>
    <submittedName>
        <fullName evidence="1">Uncharacterized protein</fullName>
    </submittedName>
</protein>
<organism evidence="1 2">
    <name type="scientific">Ficus carica</name>
    <name type="common">Common fig</name>
    <dbReference type="NCBI Taxonomy" id="3494"/>
    <lineage>
        <taxon>Eukaryota</taxon>
        <taxon>Viridiplantae</taxon>
        <taxon>Streptophyta</taxon>
        <taxon>Embryophyta</taxon>
        <taxon>Tracheophyta</taxon>
        <taxon>Spermatophyta</taxon>
        <taxon>Magnoliopsida</taxon>
        <taxon>eudicotyledons</taxon>
        <taxon>Gunneridae</taxon>
        <taxon>Pentapetalae</taxon>
        <taxon>rosids</taxon>
        <taxon>fabids</taxon>
        <taxon>Rosales</taxon>
        <taxon>Moraceae</taxon>
        <taxon>Ficeae</taxon>
        <taxon>Ficus</taxon>
    </lineage>
</organism>
<sequence>MLSRRLGFRLRWLADQRLRWRARHDFGSGWVALGRGAATGVRRLPSCLSSRRGIVGALAVVGFCTRCRRRRRVRNGQS</sequence>
<dbReference type="EMBL" id="BTGU01006070">
    <property type="protein sequence ID" value="GMN34150.1"/>
    <property type="molecule type" value="Genomic_DNA"/>
</dbReference>
<evidence type="ECO:0000313" key="2">
    <source>
        <dbReference type="Proteomes" id="UP001187192"/>
    </source>
</evidence>
<accession>A0AA88CW63</accession>
<reference evidence="1" key="1">
    <citation type="submission" date="2023-07" db="EMBL/GenBank/DDBJ databases">
        <title>draft genome sequence of fig (Ficus carica).</title>
        <authorList>
            <person name="Takahashi T."/>
            <person name="Nishimura K."/>
        </authorList>
    </citation>
    <scope>NUCLEOTIDE SEQUENCE</scope>
</reference>